<dbReference type="Gene3D" id="3.40.50.300">
    <property type="entry name" value="P-loop containing nucleotide triphosphate hydrolases"/>
    <property type="match status" value="2"/>
</dbReference>
<dbReference type="AlphaFoldDB" id="A0A819W2F6"/>
<feature type="domain" description="Helicase C-terminal" evidence="6">
    <location>
        <begin position="423"/>
        <end position="589"/>
    </location>
</feature>
<dbReference type="Pfam" id="PF11648">
    <property type="entry name" value="RIG-I_C-RD"/>
    <property type="match status" value="1"/>
</dbReference>
<dbReference type="EMBL" id="CAJOBD010008650">
    <property type="protein sequence ID" value="CAF4117784.1"/>
    <property type="molecule type" value="Genomic_DNA"/>
</dbReference>
<keyword evidence="2" id="KW-0399">Innate immunity</keyword>
<dbReference type="Pfam" id="PF04851">
    <property type="entry name" value="ResIII"/>
    <property type="match status" value="1"/>
</dbReference>
<dbReference type="PROSITE" id="PS51789">
    <property type="entry name" value="RLR_CTR"/>
    <property type="match status" value="1"/>
</dbReference>
<dbReference type="SMART" id="SM00487">
    <property type="entry name" value="DEXDc"/>
    <property type="match status" value="1"/>
</dbReference>
<dbReference type="InterPro" id="IPR038557">
    <property type="entry name" value="RLR_C_sf"/>
</dbReference>
<dbReference type="GO" id="GO:0005737">
    <property type="term" value="C:cytoplasm"/>
    <property type="evidence" value="ECO:0007669"/>
    <property type="project" value="TreeGrafter"/>
</dbReference>
<dbReference type="SUPFAM" id="SSF52540">
    <property type="entry name" value="P-loop containing nucleoside triphosphate hydrolases"/>
    <property type="match status" value="1"/>
</dbReference>
<evidence type="ECO:0000259" key="5">
    <source>
        <dbReference type="PROSITE" id="PS51192"/>
    </source>
</evidence>
<dbReference type="PROSITE" id="PS51194">
    <property type="entry name" value="HELICASE_CTER"/>
    <property type="match status" value="1"/>
</dbReference>
<evidence type="ECO:0000256" key="1">
    <source>
        <dbReference type="ARBA" id="ARBA00006866"/>
    </source>
</evidence>
<dbReference type="Pfam" id="PF00271">
    <property type="entry name" value="Helicase_C"/>
    <property type="match status" value="1"/>
</dbReference>
<dbReference type="InterPro" id="IPR027417">
    <property type="entry name" value="P-loop_NTPase"/>
</dbReference>
<dbReference type="InterPro" id="IPR006935">
    <property type="entry name" value="Helicase/UvrB_N"/>
</dbReference>
<feature type="domain" description="RLR CTR" evidence="7">
    <location>
        <begin position="606"/>
        <end position="743"/>
    </location>
</feature>
<dbReference type="PROSITE" id="PS51192">
    <property type="entry name" value="HELICASE_ATP_BIND_1"/>
    <property type="match status" value="1"/>
</dbReference>
<evidence type="ECO:0000256" key="4">
    <source>
        <dbReference type="ARBA" id="ARBA00049390"/>
    </source>
</evidence>
<dbReference type="GO" id="GO:0003677">
    <property type="term" value="F:DNA binding"/>
    <property type="evidence" value="ECO:0007669"/>
    <property type="project" value="InterPro"/>
</dbReference>
<dbReference type="InterPro" id="IPR021673">
    <property type="entry name" value="RLR_CTR"/>
</dbReference>
<organism evidence="9 10">
    <name type="scientific">Rotaria sordida</name>
    <dbReference type="NCBI Taxonomy" id="392033"/>
    <lineage>
        <taxon>Eukaryota</taxon>
        <taxon>Metazoa</taxon>
        <taxon>Spiralia</taxon>
        <taxon>Gnathifera</taxon>
        <taxon>Rotifera</taxon>
        <taxon>Eurotatoria</taxon>
        <taxon>Bdelloidea</taxon>
        <taxon>Philodinida</taxon>
        <taxon>Philodinidae</taxon>
        <taxon>Rotaria</taxon>
    </lineage>
</organism>
<dbReference type="PANTHER" id="PTHR14074:SF16">
    <property type="entry name" value="ANTIVIRAL INNATE IMMUNE RESPONSE RECEPTOR RIG-I"/>
    <property type="match status" value="1"/>
</dbReference>
<evidence type="ECO:0000313" key="10">
    <source>
        <dbReference type="Proteomes" id="UP000663836"/>
    </source>
</evidence>
<evidence type="ECO:0000259" key="7">
    <source>
        <dbReference type="PROSITE" id="PS51789"/>
    </source>
</evidence>
<evidence type="ECO:0000256" key="3">
    <source>
        <dbReference type="ARBA" id="ARBA00022859"/>
    </source>
</evidence>
<dbReference type="GO" id="GO:0005524">
    <property type="term" value="F:ATP binding"/>
    <property type="evidence" value="ECO:0007669"/>
    <property type="project" value="InterPro"/>
</dbReference>
<feature type="domain" description="Helicase ATP-binding" evidence="5">
    <location>
        <begin position="66"/>
        <end position="236"/>
    </location>
</feature>
<protein>
    <recommendedName>
        <fullName evidence="11">RNA helicase</fullName>
    </recommendedName>
</protein>
<gene>
    <name evidence="9" type="ORF">JBS370_LOCUS32491</name>
    <name evidence="8" type="ORF">ZHD862_LOCUS36455</name>
</gene>
<evidence type="ECO:0000256" key="2">
    <source>
        <dbReference type="ARBA" id="ARBA00022588"/>
    </source>
</evidence>
<evidence type="ECO:0000259" key="6">
    <source>
        <dbReference type="PROSITE" id="PS51194"/>
    </source>
</evidence>
<reference evidence="9" key="1">
    <citation type="submission" date="2021-02" db="EMBL/GenBank/DDBJ databases">
        <authorList>
            <person name="Nowell W R."/>
        </authorList>
    </citation>
    <scope>NUCLEOTIDE SEQUENCE</scope>
</reference>
<name>A0A819W2F6_9BILA</name>
<dbReference type="PANTHER" id="PTHR14074">
    <property type="entry name" value="HELICASE WITH DEATH DOMAIN-RELATED"/>
    <property type="match status" value="1"/>
</dbReference>
<dbReference type="InterPro" id="IPR014001">
    <property type="entry name" value="Helicase_ATP-bd"/>
</dbReference>
<dbReference type="GO" id="GO:0016787">
    <property type="term" value="F:hydrolase activity"/>
    <property type="evidence" value="ECO:0007669"/>
    <property type="project" value="InterPro"/>
</dbReference>
<dbReference type="GO" id="GO:0045087">
    <property type="term" value="P:innate immune response"/>
    <property type="evidence" value="ECO:0007669"/>
    <property type="project" value="UniProtKB-KW"/>
</dbReference>
<evidence type="ECO:0000313" key="8">
    <source>
        <dbReference type="EMBL" id="CAF1478465.1"/>
    </source>
</evidence>
<dbReference type="GO" id="GO:0003724">
    <property type="term" value="F:RNA helicase activity"/>
    <property type="evidence" value="ECO:0007669"/>
    <property type="project" value="UniProtKB-EC"/>
</dbReference>
<comment type="caution">
    <text evidence="9">The sequence shown here is derived from an EMBL/GenBank/DDBJ whole genome shotgun (WGS) entry which is preliminary data.</text>
</comment>
<dbReference type="EMBL" id="CAJNOT010005934">
    <property type="protein sequence ID" value="CAF1478465.1"/>
    <property type="molecule type" value="Genomic_DNA"/>
</dbReference>
<dbReference type="InterPro" id="IPR001650">
    <property type="entry name" value="Helicase_C-like"/>
</dbReference>
<dbReference type="Proteomes" id="UP000663836">
    <property type="component" value="Unassembled WGS sequence"/>
</dbReference>
<accession>A0A819W2F6</accession>
<dbReference type="Proteomes" id="UP000663864">
    <property type="component" value="Unassembled WGS sequence"/>
</dbReference>
<dbReference type="SMART" id="SM00490">
    <property type="entry name" value="HELICc"/>
    <property type="match status" value="1"/>
</dbReference>
<dbReference type="InterPro" id="IPR051363">
    <property type="entry name" value="RLR_Helicase"/>
</dbReference>
<comment type="catalytic activity">
    <reaction evidence="4">
        <text>ATP + H2O = ADP + phosphate + H(+)</text>
        <dbReference type="Rhea" id="RHEA:13065"/>
        <dbReference type="ChEBI" id="CHEBI:15377"/>
        <dbReference type="ChEBI" id="CHEBI:15378"/>
        <dbReference type="ChEBI" id="CHEBI:30616"/>
        <dbReference type="ChEBI" id="CHEBI:43474"/>
        <dbReference type="ChEBI" id="CHEBI:456216"/>
        <dbReference type="EC" id="3.6.4.13"/>
    </reaction>
    <physiologicalReaction direction="left-to-right" evidence="4">
        <dbReference type="Rhea" id="RHEA:13066"/>
    </physiologicalReaction>
</comment>
<keyword evidence="3" id="KW-0391">Immunity</keyword>
<proteinExistence type="inferred from homology"/>
<comment type="similarity">
    <text evidence="1">Belongs to the helicase family. RLR subfamily.</text>
</comment>
<dbReference type="Gene3D" id="2.170.150.30">
    <property type="entry name" value="RIG-I-like receptor, C-terminal regulatory domain"/>
    <property type="match status" value="1"/>
</dbReference>
<evidence type="ECO:0000313" key="9">
    <source>
        <dbReference type="EMBL" id="CAF4117784.1"/>
    </source>
</evidence>
<sequence>MASSSVIAKQSTYNVVTTDLSSSIEKIQDYKSLDLEPFEKSPVWSDEYLSQLNIQRRPFDFQIELIQSVINSGNSIVSLRTGAGKTYIAALLIKYYYMKKRKEKDEQFLTFFFVPHRSIRDQQVTAIRDVGDLRVMACDDNSTANEFVQYSHIVVCTPQKFLNCLIDKSILLNQIDLLIFDECHNCIGNHPYSKIMEQYLVYHQLEHQPKIIGLTASCGTKLTNPKLVLEELSDVEKRRNNALNKLYELCATLNCHNVVTVKKEEHIEELNKKIHRPIDDQILAIQSMSFDQYIKKLEEVIKSLLSYIGSKCSPSIDVSIDEQQLGQEKNNAEIKNNFTNVILIKYMIMFVKRLDALTDLPLKSIINDIIKKIDLFYNKKETPIEIETEIHHYCLQIVNSIVDRLKESEYYLTNPKLDFLTKKLQELIKQRDNARGLILVSRTLYAKLMFDYFNEREDIKNIIKPCWLVGQNGVDYQNSLSEQDEALKNFRKGLSNVLIATDIVQEGLDVPECSFVIRYEFVSNEIGTVQSRGRARAEKSSFFLVVDEGSKNHIKEMTTRLKELEMLEALNSWQQISPDQLKLNLQKVQDGIINQWRVEAELKQIIESNLADSQTIDGKVSCRSCDHYLGQLSWIRKRNNSYFIRQQQLTERIEIDCFSEERIFKEIQVKGKVLCGNRKCREDIGAAQKFTDRPDILEICALTCKKLKFSFKDLHGNYHISMFQKWADVRFKIHELEPPMSTNTLPVRQQNTILLDFC</sequence>
<dbReference type="Gene3D" id="1.20.1320.30">
    <property type="match status" value="1"/>
</dbReference>
<evidence type="ECO:0008006" key="11">
    <source>
        <dbReference type="Google" id="ProtNLM"/>
    </source>
</evidence>